<dbReference type="PANTHER" id="PTHR24559">
    <property type="entry name" value="TRANSPOSON TY3-I GAG-POL POLYPROTEIN"/>
    <property type="match status" value="1"/>
</dbReference>
<keyword evidence="3" id="KW-1185">Reference proteome</keyword>
<dbReference type="SUPFAM" id="SSF56672">
    <property type="entry name" value="DNA/RNA polymerases"/>
    <property type="match status" value="1"/>
</dbReference>
<evidence type="ECO:0000313" key="3">
    <source>
        <dbReference type="Proteomes" id="UP001279734"/>
    </source>
</evidence>
<feature type="domain" description="Reverse transcriptase" evidence="1">
    <location>
        <begin position="77"/>
        <end position="149"/>
    </location>
</feature>
<name>A0AAD3TCS4_NEPGR</name>
<dbReference type="Proteomes" id="UP001279734">
    <property type="component" value="Unassembled WGS sequence"/>
</dbReference>
<gene>
    <name evidence="2" type="ORF">Nepgr_028820</name>
</gene>
<proteinExistence type="predicted"/>
<dbReference type="AlphaFoldDB" id="A0AAD3TCS4"/>
<dbReference type="Pfam" id="PF00078">
    <property type="entry name" value="RVT_1"/>
    <property type="match status" value="1"/>
</dbReference>
<dbReference type="InterPro" id="IPR043502">
    <property type="entry name" value="DNA/RNA_pol_sf"/>
</dbReference>
<dbReference type="Gene3D" id="3.30.70.270">
    <property type="match status" value="2"/>
</dbReference>
<accession>A0AAD3TCS4</accession>
<sequence length="272" mass="30804">MDADLFAWTPADMPGIPAEIIVHKLGLNSSRKPVKQKRRNHSVEKLIASREEVTKLLDAGFIREVQYPDWLSNVVLVRKSNGKWQMCVDFTDVNKACPKDSFPLPRIDLLVDSIAGHELLSFMDAYSGYNQIRMRPEDEEHTSFMIDHSTYCYKQGHGDHIHDLEESFEVLRKNHMKLNPAKCIFGVASGKFLGFIVPQRGIEANPKKIKALADMAPPRNLKDVQRLTGRLAALSHFLTKSGDKYQPFFKALEKQNPMGSNALRSAKPLSMN</sequence>
<dbReference type="CDD" id="cd01647">
    <property type="entry name" value="RT_LTR"/>
    <property type="match status" value="1"/>
</dbReference>
<dbReference type="InterPro" id="IPR000477">
    <property type="entry name" value="RT_dom"/>
</dbReference>
<protein>
    <recommendedName>
        <fullName evidence="1">Reverse transcriptase domain-containing protein</fullName>
    </recommendedName>
</protein>
<evidence type="ECO:0000313" key="2">
    <source>
        <dbReference type="EMBL" id="GMH26977.1"/>
    </source>
</evidence>
<dbReference type="InterPro" id="IPR043128">
    <property type="entry name" value="Rev_trsase/Diguanyl_cyclase"/>
</dbReference>
<organism evidence="2 3">
    <name type="scientific">Nepenthes gracilis</name>
    <name type="common">Slender pitcher plant</name>
    <dbReference type="NCBI Taxonomy" id="150966"/>
    <lineage>
        <taxon>Eukaryota</taxon>
        <taxon>Viridiplantae</taxon>
        <taxon>Streptophyta</taxon>
        <taxon>Embryophyta</taxon>
        <taxon>Tracheophyta</taxon>
        <taxon>Spermatophyta</taxon>
        <taxon>Magnoliopsida</taxon>
        <taxon>eudicotyledons</taxon>
        <taxon>Gunneridae</taxon>
        <taxon>Pentapetalae</taxon>
        <taxon>Caryophyllales</taxon>
        <taxon>Nepenthaceae</taxon>
        <taxon>Nepenthes</taxon>
    </lineage>
</organism>
<comment type="caution">
    <text evidence="2">The sequence shown here is derived from an EMBL/GenBank/DDBJ whole genome shotgun (WGS) entry which is preliminary data.</text>
</comment>
<evidence type="ECO:0000259" key="1">
    <source>
        <dbReference type="Pfam" id="PF00078"/>
    </source>
</evidence>
<dbReference type="InterPro" id="IPR053134">
    <property type="entry name" value="RNA-dir_DNA_polymerase"/>
</dbReference>
<dbReference type="PANTHER" id="PTHR24559:SF444">
    <property type="entry name" value="REVERSE TRANSCRIPTASE DOMAIN-CONTAINING PROTEIN"/>
    <property type="match status" value="1"/>
</dbReference>
<dbReference type="EMBL" id="BSYO01000032">
    <property type="protein sequence ID" value="GMH26977.1"/>
    <property type="molecule type" value="Genomic_DNA"/>
</dbReference>
<reference evidence="2" key="1">
    <citation type="submission" date="2023-05" db="EMBL/GenBank/DDBJ databases">
        <title>Nepenthes gracilis genome sequencing.</title>
        <authorList>
            <person name="Fukushima K."/>
        </authorList>
    </citation>
    <scope>NUCLEOTIDE SEQUENCE</scope>
    <source>
        <strain evidence="2">SING2019-196</strain>
    </source>
</reference>
<dbReference type="Gene3D" id="3.10.10.10">
    <property type="entry name" value="HIV Type 1 Reverse Transcriptase, subunit A, domain 1"/>
    <property type="match status" value="1"/>
</dbReference>